<dbReference type="Pfam" id="PF03816">
    <property type="entry name" value="LytR_cpsA_psr"/>
    <property type="match status" value="1"/>
</dbReference>
<sequence>GVDIVAQMPILDDQYPYDLTGNNPYANQRIAVLPGPQRLHGVNALTYVRSRHGDILEDIARSQKQQQLLVDIKDAAKHLNLADIPRIASALGGEIRTNMSLTQLSSIAALARDFSNGGVTQVVMLGQDYSNQTIQGQAALAPNWPAINALVAQYFPTA</sequence>
<dbReference type="PANTHER" id="PTHR33392">
    <property type="entry name" value="POLYISOPRENYL-TEICHOIC ACID--PEPTIDOGLYCAN TEICHOIC ACID TRANSFERASE TAGU"/>
    <property type="match status" value="1"/>
</dbReference>
<feature type="domain" description="Cell envelope-related transcriptional attenuator" evidence="1">
    <location>
        <begin position="26"/>
        <end position="75"/>
    </location>
</feature>
<comment type="caution">
    <text evidence="2">The sequence shown here is derived from an EMBL/GenBank/DDBJ whole genome shotgun (WGS) entry which is preliminary data.</text>
</comment>
<dbReference type="Gene3D" id="3.40.630.190">
    <property type="entry name" value="LCP protein"/>
    <property type="match status" value="1"/>
</dbReference>
<feature type="non-terminal residue" evidence="2">
    <location>
        <position position="1"/>
    </location>
</feature>
<proteinExistence type="predicted"/>
<dbReference type="InterPro" id="IPR004474">
    <property type="entry name" value="LytR_CpsA_psr"/>
</dbReference>
<evidence type="ECO:0000259" key="1">
    <source>
        <dbReference type="Pfam" id="PF03816"/>
    </source>
</evidence>
<accession>T1AK02</accession>
<dbReference type="EMBL" id="AUZY01009297">
    <property type="protein sequence ID" value="EQD42365.1"/>
    <property type="molecule type" value="Genomic_DNA"/>
</dbReference>
<evidence type="ECO:0000313" key="2">
    <source>
        <dbReference type="EMBL" id="EQD42365.1"/>
    </source>
</evidence>
<organism evidence="2">
    <name type="scientific">mine drainage metagenome</name>
    <dbReference type="NCBI Taxonomy" id="410659"/>
    <lineage>
        <taxon>unclassified sequences</taxon>
        <taxon>metagenomes</taxon>
        <taxon>ecological metagenomes</taxon>
    </lineage>
</organism>
<reference evidence="2" key="1">
    <citation type="submission" date="2013-08" db="EMBL/GenBank/DDBJ databases">
        <authorList>
            <person name="Mendez C."/>
            <person name="Richter M."/>
            <person name="Ferrer M."/>
            <person name="Sanchez J."/>
        </authorList>
    </citation>
    <scope>NUCLEOTIDE SEQUENCE</scope>
</reference>
<name>T1AK02_9ZZZZ</name>
<dbReference type="PANTHER" id="PTHR33392:SF6">
    <property type="entry name" value="POLYISOPRENYL-TEICHOIC ACID--PEPTIDOGLYCAN TEICHOIC ACID TRANSFERASE TAGU"/>
    <property type="match status" value="1"/>
</dbReference>
<protein>
    <submittedName>
        <fullName evidence="2">Cell envelope-related transcriptional attenuator</fullName>
    </submittedName>
</protein>
<reference evidence="2" key="2">
    <citation type="journal article" date="2014" name="ISME J.">
        <title>Microbial stratification in low pH oxic and suboxic macroscopic growths along an acid mine drainage.</title>
        <authorList>
            <person name="Mendez-Garcia C."/>
            <person name="Mesa V."/>
            <person name="Sprenger R.R."/>
            <person name="Richter M."/>
            <person name="Diez M.S."/>
            <person name="Solano J."/>
            <person name="Bargiela R."/>
            <person name="Golyshina O.V."/>
            <person name="Manteca A."/>
            <person name="Ramos J.L."/>
            <person name="Gallego J.R."/>
            <person name="Llorente I."/>
            <person name="Martins Dos Santos V.A."/>
            <person name="Jensen O.N."/>
            <person name="Pelaez A.I."/>
            <person name="Sanchez J."/>
            <person name="Ferrer M."/>
        </authorList>
    </citation>
    <scope>NUCLEOTIDE SEQUENCE</scope>
</reference>
<dbReference type="AlphaFoldDB" id="T1AK02"/>
<gene>
    <name evidence="2" type="ORF">B1B_14083</name>
</gene>
<dbReference type="InterPro" id="IPR050922">
    <property type="entry name" value="LytR/CpsA/Psr_CW_biosynth"/>
</dbReference>